<dbReference type="Proteomes" id="UP001194468">
    <property type="component" value="Unassembled WGS sequence"/>
</dbReference>
<evidence type="ECO:0000313" key="1">
    <source>
        <dbReference type="EMBL" id="KAF8435994.1"/>
    </source>
</evidence>
<dbReference type="AlphaFoldDB" id="A0AAD4BP36"/>
<reference evidence="1" key="2">
    <citation type="journal article" date="2020" name="Nat. Commun.">
        <title>Large-scale genome sequencing of mycorrhizal fungi provides insights into the early evolution of symbiotic traits.</title>
        <authorList>
            <person name="Miyauchi S."/>
            <person name="Kiss E."/>
            <person name="Kuo A."/>
            <person name="Drula E."/>
            <person name="Kohler A."/>
            <person name="Sanchez-Garcia M."/>
            <person name="Morin E."/>
            <person name="Andreopoulos B."/>
            <person name="Barry K.W."/>
            <person name="Bonito G."/>
            <person name="Buee M."/>
            <person name="Carver A."/>
            <person name="Chen C."/>
            <person name="Cichocki N."/>
            <person name="Clum A."/>
            <person name="Culley D."/>
            <person name="Crous P.W."/>
            <person name="Fauchery L."/>
            <person name="Girlanda M."/>
            <person name="Hayes R.D."/>
            <person name="Keri Z."/>
            <person name="LaButti K."/>
            <person name="Lipzen A."/>
            <person name="Lombard V."/>
            <person name="Magnuson J."/>
            <person name="Maillard F."/>
            <person name="Murat C."/>
            <person name="Nolan M."/>
            <person name="Ohm R.A."/>
            <person name="Pangilinan J."/>
            <person name="Pereira M.F."/>
            <person name="Perotto S."/>
            <person name="Peter M."/>
            <person name="Pfister S."/>
            <person name="Riley R."/>
            <person name="Sitrit Y."/>
            <person name="Stielow J.B."/>
            <person name="Szollosi G."/>
            <person name="Zifcakova L."/>
            <person name="Stursova M."/>
            <person name="Spatafora J.W."/>
            <person name="Tedersoo L."/>
            <person name="Vaario L.M."/>
            <person name="Yamada A."/>
            <person name="Yan M."/>
            <person name="Wang P."/>
            <person name="Xu J."/>
            <person name="Bruns T."/>
            <person name="Baldrian P."/>
            <person name="Vilgalys R."/>
            <person name="Dunand C."/>
            <person name="Henrissat B."/>
            <person name="Grigoriev I.V."/>
            <person name="Hibbett D."/>
            <person name="Nagy L.G."/>
            <person name="Martin F.M."/>
        </authorList>
    </citation>
    <scope>NUCLEOTIDE SEQUENCE</scope>
    <source>
        <strain evidence="1">BED1</strain>
    </source>
</reference>
<dbReference type="EMBL" id="WHUW01000023">
    <property type="protein sequence ID" value="KAF8435994.1"/>
    <property type="molecule type" value="Genomic_DNA"/>
</dbReference>
<gene>
    <name evidence="1" type="ORF">L210DRAFT_952960</name>
</gene>
<organism evidence="1 2">
    <name type="scientific">Boletus edulis BED1</name>
    <dbReference type="NCBI Taxonomy" id="1328754"/>
    <lineage>
        <taxon>Eukaryota</taxon>
        <taxon>Fungi</taxon>
        <taxon>Dikarya</taxon>
        <taxon>Basidiomycota</taxon>
        <taxon>Agaricomycotina</taxon>
        <taxon>Agaricomycetes</taxon>
        <taxon>Agaricomycetidae</taxon>
        <taxon>Boletales</taxon>
        <taxon>Boletineae</taxon>
        <taxon>Boletaceae</taxon>
        <taxon>Boletoideae</taxon>
        <taxon>Boletus</taxon>
    </lineage>
</organism>
<evidence type="ECO:0000313" key="2">
    <source>
        <dbReference type="Proteomes" id="UP001194468"/>
    </source>
</evidence>
<accession>A0AAD4BP36</accession>
<reference evidence="1" key="1">
    <citation type="submission" date="2019-10" db="EMBL/GenBank/DDBJ databases">
        <authorList>
            <consortium name="DOE Joint Genome Institute"/>
            <person name="Kuo A."/>
            <person name="Miyauchi S."/>
            <person name="Kiss E."/>
            <person name="Drula E."/>
            <person name="Kohler A."/>
            <person name="Sanchez-Garcia M."/>
            <person name="Andreopoulos B."/>
            <person name="Barry K.W."/>
            <person name="Bonito G."/>
            <person name="Buee M."/>
            <person name="Carver A."/>
            <person name="Chen C."/>
            <person name="Cichocki N."/>
            <person name="Clum A."/>
            <person name="Culley D."/>
            <person name="Crous P.W."/>
            <person name="Fauchery L."/>
            <person name="Girlanda M."/>
            <person name="Hayes R."/>
            <person name="Keri Z."/>
            <person name="LaButti K."/>
            <person name="Lipzen A."/>
            <person name="Lombard V."/>
            <person name="Magnuson J."/>
            <person name="Maillard F."/>
            <person name="Morin E."/>
            <person name="Murat C."/>
            <person name="Nolan M."/>
            <person name="Ohm R."/>
            <person name="Pangilinan J."/>
            <person name="Pereira M."/>
            <person name="Perotto S."/>
            <person name="Peter M."/>
            <person name="Riley R."/>
            <person name="Sitrit Y."/>
            <person name="Stielow B."/>
            <person name="Szollosi G."/>
            <person name="Zifcakova L."/>
            <person name="Stursova M."/>
            <person name="Spatafora J.W."/>
            <person name="Tedersoo L."/>
            <person name="Vaario L.-M."/>
            <person name="Yamada A."/>
            <person name="Yan M."/>
            <person name="Wang P."/>
            <person name="Xu J."/>
            <person name="Bruns T."/>
            <person name="Baldrian P."/>
            <person name="Vilgalys R."/>
            <person name="Henrissat B."/>
            <person name="Grigoriev I.V."/>
            <person name="Hibbett D."/>
            <person name="Nagy L.G."/>
            <person name="Martin F.M."/>
        </authorList>
    </citation>
    <scope>NUCLEOTIDE SEQUENCE</scope>
    <source>
        <strain evidence="1">BED1</strain>
    </source>
</reference>
<name>A0AAD4BP36_BOLED</name>
<feature type="non-terminal residue" evidence="1">
    <location>
        <position position="187"/>
    </location>
</feature>
<proteinExistence type="predicted"/>
<protein>
    <submittedName>
        <fullName evidence="1">Uncharacterized protein</fullName>
    </submittedName>
</protein>
<comment type="caution">
    <text evidence="1">The sequence shown here is derived from an EMBL/GenBank/DDBJ whole genome shotgun (WGS) entry which is preliminary data.</text>
</comment>
<keyword evidence="2" id="KW-1185">Reference proteome</keyword>
<sequence>MTRTYSYWVCQLMELRRTKALREGVIPLSNLFDTTRCLQSRIGQTRSMMRRYCRSDQVSTHVSDEILYETSSDNDEGIDPNNITLEDMRQPSSSFPLAGTPTNKRRVHYSRSFAAATTAFRAALKGSPTKLPIGQASESPALVHRLPVGLIMPSVEGCGAATPVQADSRLPSFQNKTMARSGFRGGR</sequence>